<keyword evidence="5 7" id="KW-0597">Phosphoprotein</keyword>
<reference evidence="10 11" key="1">
    <citation type="submission" date="2017-06" db="EMBL/GenBank/DDBJ databases">
        <title>Sequencing and comparative analysis of myxobacterial genomes.</title>
        <authorList>
            <person name="Rupp O."/>
            <person name="Goesmann A."/>
            <person name="Sogaard-Andersen L."/>
        </authorList>
    </citation>
    <scope>NUCLEOTIDE SEQUENCE [LARGE SCALE GENOMIC DNA]</scope>
    <source>
        <strain evidence="10 11">DSM 14697</strain>
    </source>
</reference>
<dbReference type="InterPro" id="IPR001789">
    <property type="entry name" value="Sig_transdc_resp-reg_receiver"/>
</dbReference>
<evidence type="ECO:0000259" key="8">
    <source>
        <dbReference type="PROSITE" id="PS50110"/>
    </source>
</evidence>
<dbReference type="InterPro" id="IPR008248">
    <property type="entry name" value="CheB-like"/>
</dbReference>
<feature type="active site" evidence="5 6">
    <location>
        <position position="170"/>
    </location>
</feature>
<organism evidence="10 11">
    <name type="scientific">Corallococcus macrosporus DSM 14697</name>
    <dbReference type="NCBI Taxonomy" id="1189310"/>
    <lineage>
        <taxon>Bacteria</taxon>
        <taxon>Pseudomonadati</taxon>
        <taxon>Myxococcota</taxon>
        <taxon>Myxococcia</taxon>
        <taxon>Myxococcales</taxon>
        <taxon>Cystobacterineae</taxon>
        <taxon>Myxococcaceae</taxon>
        <taxon>Corallococcus</taxon>
    </lineage>
</organism>
<dbReference type="Pfam" id="PF01339">
    <property type="entry name" value="CheB_methylest"/>
    <property type="match status" value="1"/>
</dbReference>
<dbReference type="GO" id="GO:0050568">
    <property type="term" value="F:protein-glutamine glutaminase activity"/>
    <property type="evidence" value="ECO:0007669"/>
    <property type="project" value="UniProtKB-UniRule"/>
</dbReference>
<name>A0A250K4J4_9BACT</name>
<dbReference type="EMBL" id="CP022203">
    <property type="protein sequence ID" value="ATB51004.1"/>
    <property type="molecule type" value="Genomic_DNA"/>
</dbReference>
<protein>
    <recommendedName>
        <fullName evidence="5">Protein-glutamate methylesterase/protein-glutamine glutaminase</fullName>
        <ecNumber evidence="5">3.1.1.61</ecNumber>
        <ecNumber evidence="5">3.5.1.44</ecNumber>
    </recommendedName>
</protein>
<keyword evidence="2 5" id="KW-0145">Chemotaxis</keyword>
<dbReference type="GO" id="GO:0000156">
    <property type="term" value="F:phosphorelay response regulator activity"/>
    <property type="evidence" value="ECO:0007669"/>
    <property type="project" value="InterPro"/>
</dbReference>
<dbReference type="SMART" id="SM00448">
    <property type="entry name" value="REC"/>
    <property type="match status" value="1"/>
</dbReference>
<evidence type="ECO:0000256" key="6">
    <source>
        <dbReference type="PROSITE-ProRule" id="PRU00050"/>
    </source>
</evidence>
<keyword evidence="3 5" id="KW-0378">Hydrolase</keyword>
<dbReference type="InterPro" id="IPR000673">
    <property type="entry name" value="Sig_transdc_resp-reg_Me-estase"/>
</dbReference>
<evidence type="ECO:0000259" key="9">
    <source>
        <dbReference type="PROSITE" id="PS50122"/>
    </source>
</evidence>
<evidence type="ECO:0000313" key="10">
    <source>
        <dbReference type="EMBL" id="ATB51004.1"/>
    </source>
</evidence>
<dbReference type="SUPFAM" id="SSF52738">
    <property type="entry name" value="Methylesterase CheB, C-terminal domain"/>
    <property type="match status" value="1"/>
</dbReference>
<comment type="catalytic activity">
    <reaction evidence="5">
        <text>L-glutaminyl-[protein] + H2O = L-glutamyl-[protein] + NH4(+)</text>
        <dbReference type="Rhea" id="RHEA:16441"/>
        <dbReference type="Rhea" id="RHEA-COMP:10207"/>
        <dbReference type="Rhea" id="RHEA-COMP:10208"/>
        <dbReference type="ChEBI" id="CHEBI:15377"/>
        <dbReference type="ChEBI" id="CHEBI:28938"/>
        <dbReference type="ChEBI" id="CHEBI:29973"/>
        <dbReference type="ChEBI" id="CHEBI:30011"/>
        <dbReference type="EC" id="3.5.1.44"/>
    </reaction>
</comment>
<dbReference type="OrthoDB" id="9793421at2"/>
<evidence type="ECO:0000256" key="3">
    <source>
        <dbReference type="ARBA" id="ARBA00022801"/>
    </source>
</evidence>
<gene>
    <name evidence="5" type="primary">cheB</name>
    <name evidence="10" type="ORF">MYMAC_006661</name>
</gene>
<dbReference type="GO" id="GO:0006935">
    <property type="term" value="P:chemotaxis"/>
    <property type="evidence" value="ECO:0007669"/>
    <property type="project" value="UniProtKB-UniRule"/>
</dbReference>
<dbReference type="CDD" id="cd16432">
    <property type="entry name" value="CheB_Rec"/>
    <property type="match status" value="1"/>
</dbReference>
<dbReference type="NCBIfam" id="NF001965">
    <property type="entry name" value="PRK00742.1"/>
    <property type="match status" value="1"/>
</dbReference>
<keyword evidence="11" id="KW-1185">Reference proteome</keyword>
<comment type="function">
    <text evidence="5">Involved in chemotaxis. Part of a chemotaxis signal transduction system that modulates chemotaxis in response to various stimuli. Catalyzes the demethylation of specific methylglutamate residues introduced into the chemoreceptors (methyl-accepting chemotaxis proteins or MCP) by CheR. Also mediates the irreversible deamidation of specific glutamine residues to glutamic acid.</text>
</comment>
<dbReference type="InterPro" id="IPR035909">
    <property type="entry name" value="CheB_C"/>
</dbReference>
<dbReference type="Pfam" id="PF00072">
    <property type="entry name" value="Response_reg"/>
    <property type="match status" value="1"/>
</dbReference>
<feature type="domain" description="Response regulatory" evidence="8">
    <location>
        <begin position="8"/>
        <end position="125"/>
    </location>
</feature>
<evidence type="ECO:0000256" key="4">
    <source>
        <dbReference type="ARBA" id="ARBA00048267"/>
    </source>
</evidence>
<accession>A0A250K4J4</accession>
<dbReference type="Proteomes" id="UP000217343">
    <property type="component" value="Chromosome"/>
</dbReference>
<dbReference type="HAMAP" id="MF_00099">
    <property type="entry name" value="CheB_chemtxs"/>
    <property type="match status" value="1"/>
</dbReference>
<dbReference type="Gene3D" id="3.40.50.180">
    <property type="entry name" value="Methylesterase CheB, C-terminal domain"/>
    <property type="match status" value="1"/>
</dbReference>
<dbReference type="InterPro" id="IPR011006">
    <property type="entry name" value="CheY-like_superfamily"/>
</dbReference>
<comment type="domain">
    <text evidence="5">Contains a C-terminal catalytic domain, and an N-terminal region which modulates catalytic activity.</text>
</comment>
<evidence type="ECO:0000256" key="1">
    <source>
        <dbReference type="ARBA" id="ARBA00022490"/>
    </source>
</evidence>
<dbReference type="EC" id="3.5.1.44" evidence="5"/>
<feature type="active site" evidence="5 6">
    <location>
        <position position="197"/>
    </location>
</feature>
<dbReference type="AlphaFoldDB" id="A0A250K4J4"/>
<dbReference type="GO" id="GO:0008984">
    <property type="term" value="F:protein-glutamate methylesterase activity"/>
    <property type="evidence" value="ECO:0007669"/>
    <property type="project" value="UniProtKB-UniRule"/>
</dbReference>
<feature type="active site" evidence="5 6">
    <location>
        <position position="293"/>
    </location>
</feature>
<dbReference type="Gene3D" id="3.40.50.2300">
    <property type="match status" value="1"/>
</dbReference>
<keyword evidence="1 5" id="KW-0963">Cytoplasm</keyword>
<dbReference type="SUPFAM" id="SSF52172">
    <property type="entry name" value="CheY-like"/>
    <property type="match status" value="1"/>
</dbReference>
<feature type="domain" description="CheB-type methylesterase" evidence="9">
    <location>
        <begin position="158"/>
        <end position="349"/>
    </location>
</feature>
<comment type="PTM">
    <text evidence="5">Phosphorylated by CheA. Phosphorylation of the N-terminal regulatory domain activates the methylesterase activity.</text>
</comment>
<proteinExistence type="inferred from homology"/>
<evidence type="ECO:0000256" key="5">
    <source>
        <dbReference type="HAMAP-Rule" id="MF_00099"/>
    </source>
</evidence>
<dbReference type="PANTHER" id="PTHR42872:SF6">
    <property type="entry name" value="PROTEIN-GLUTAMATE METHYLESTERASE_PROTEIN-GLUTAMINE GLUTAMINASE"/>
    <property type="match status" value="1"/>
</dbReference>
<evidence type="ECO:0000313" key="11">
    <source>
        <dbReference type="Proteomes" id="UP000217343"/>
    </source>
</evidence>
<comment type="subcellular location">
    <subcellularLocation>
        <location evidence="5">Cytoplasm</location>
    </subcellularLocation>
</comment>
<dbReference type="RefSeq" id="WP_095961031.1">
    <property type="nucleotide sequence ID" value="NZ_CP022203.1"/>
</dbReference>
<evidence type="ECO:0000256" key="2">
    <source>
        <dbReference type="ARBA" id="ARBA00022500"/>
    </source>
</evidence>
<comment type="catalytic activity">
    <reaction evidence="4 5">
        <text>[protein]-L-glutamate 5-O-methyl ester + H2O = L-glutamyl-[protein] + methanol + H(+)</text>
        <dbReference type="Rhea" id="RHEA:23236"/>
        <dbReference type="Rhea" id="RHEA-COMP:10208"/>
        <dbReference type="Rhea" id="RHEA-COMP:10311"/>
        <dbReference type="ChEBI" id="CHEBI:15377"/>
        <dbReference type="ChEBI" id="CHEBI:15378"/>
        <dbReference type="ChEBI" id="CHEBI:17790"/>
        <dbReference type="ChEBI" id="CHEBI:29973"/>
        <dbReference type="ChEBI" id="CHEBI:82795"/>
        <dbReference type="EC" id="3.1.1.61"/>
    </reaction>
</comment>
<dbReference type="PANTHER" id="PTHR42872">
    <property type="entry name" value="PROTEIN-GLUTAMATE METHYLESTERASE/PROTEIN-GLUTAMINE GLUTAMINASE"/>
    <property type="match status" value="1"/>
</dbReference>
<evidence type="ECO:0000256" key="7">
    <source>
        <dbReference type="PROSITE-ProRule" id="PRU00169"/>
    </source>
</evidence>
<dbReference type="GO" id="GO:0005737">
    <property type="term" value="C:cytoplasm"/>
    <property type="evidence" value="ECO:0007669"/>
    <property type="project" value="UniProtKB-SubCell"/>
</dbReference>
<dbReference type="PROSITE" id="PS50122">
    <property type="entry name" value="CHEB"/>
    <property type="match status" value="1"/>
</dbReference>
<feature type="modified residue" description="4-aspartylphosphate" evidence="5 7">
    <location>
        <position position="59"/>
    </location>
</feature>
<dbReference type="EC" id="3.1.1.61" evidence="5"/>
<dbReference type="PROSITE" id="PS50110">
    <property type="entry name" value="RESPONSE_REGULATORY"/>
    <property type="match status" value="1"/>
</dbReference>
<sequence length="349" mass="35902">MTAVSPIRVLVVDDSAFARKVLRQVLSGADGLEVVGVARDGLDALEKVAELSPDVLTLDLVMPGLDGLGVLRALASGASMPRVVVVSSAGEESELAVAALQAGAVELVHKPTALATERLYELGSELVEKVRTAAGAVARALPEPAAPAAQTSAAPAARAAAKSLVVVGTSTGGPQALTRLLSELPVDFPAPVALALHIPAGYTEAVARRLNAHCALEVLEAVDGLELRPGRVVLARSGQHLKLERHGAVTLARLDRQPLRTQHHPSVDVLFESAARSWGPDAVGLVLTGMGDDGVAGARAIRQAGGTVLTESESSCVVYGMPRAVNEAGLATASAPLEGMLGLLRRHVR</sequence>
<dbReference type="KEGG" id="mmas:MYMAC_006661"/>
<dbReference type="PIRSF" id="PIRSF000876">
    <property type="entry name" value="RR_chemtxs_CheB"/>
    <property type="match status" value="1"/>
</dbReference>
<dbReference type="CDD" id="cd17541">
    <property type="entry name" value="REC_CheB-like"/>
    <property type="match status" value="1"/>
</dbReference>
<comment type="similarity">
    <text evidence="5">Belongs to the CheB family.</text>
</comment>